<evidence type="ECO:0000256" key="2">
    <source>
        <dbReference type="PIRSR" id="PIRSR601310-3"/>
    </source>
</evidence>
<organism evidence="5 6">
    <name type="scientific">Candidatus Collierbacteria bacterium CG1_02_44_10</name>
    <dbReference type="NCBI Taxonomy" id="1805087"/>
    <lineage>
        <taxon>Bacteria</taxon>
        <taxon>Candidatus Collieribacteriota</taxon>
    </lineage>
</organism>
<name>A0A1J4RWX2_9BACT</name>
<protein>
    <recommendedName>
        <fullName evidence="4">HIT domain-containing protein</fullName>
    </recommendedName>
</protein>
<feature type="short sequence motif" description="Histidine triad motif" evidence="2 3">
    <location>
        <begin position="102"/>
        <end position="106"/>
    </location>
</feature>
<dbReference type="InterPro" id="IPR001310">
    <property type="entry name" value="Histidine_triad_HIT"/>
</dbReference>
<reference evidence="5 6" key="1">
    <citation type="journal article" date="2016" name="Environ. Microbiol.">
        <title>Genomic resolution of a cold subsurface aquifer community provides metabolic insights for novel microbes adapted to high CO concentrations.</title>
        <authorList>
            <person name="Probst A.J."/>
            <person name="Castelle C.J."/>
            <person name="Singh A."/>
            <person name="Brown C.T."/>
            <person name="Anantharaman K."/>
            <person name="Sharon I."/>
            <person name="Hug L.A."/>
            <person name="Burstein D."/>
            <person name="Emerson J.B."/>
            <person name="Thomas B.C."/>
            <person name="Banfield J.F."/>
        </authorList>
    </citation>
    <scope>NUCLEOTIDE SEQUENCE [LARGE SCALE GENOMIC DNA]</scope>
    <source>
        <strain evidence="5">CG1_02_44_10</strain>
    </source>
</reference>
<feature type="active site" description="Tele-AMP-histidine intermediate" evidence="1">
    <location>
        <position position="104"/>
    </location>
</feature>
<dbReference type="Proteomes" id="UP000182345">
    <property type="component" value="Unassembled WGS sequence"/>
</dbReference>
<dbReference type="PROSITE" id="PS51084">
    <property type="entry name" value="HIT_2"/>
    <property type="match status" value="1"/>
</dbReference>
<dbReference type="PANTHER" id="PTHR46648">
    <property type="entry name" value="HIT FAMILY PROTEIN 1"/>
    <property type="match status" value="1"/>
</dbReference>
<comment type="caution">
    <text evidence="5">The sequence shown here is derived from an EMBL/GenBank/DDBJ whole genome shotgun (WGS) entry which is preliminary data.</text>
</comment>
<evidence type="ECO:0000313" key="6">
    <source>
        <dbReference type="Proteomes" id="UP000182345"/>
    </source>
</evidence>
<dbReference type="InterPro" id="IPR011146">
    <property type="entry name" value="HIT-like"/>
</dbReference>
<gene>
    <name evidence="5" type="ORF">AUJ42_02530</name>
</gene>
<sequence>MNNTCVFCRILKDPKHLDHEIVWEGEKYMAMKVIHPETEGHFIVFPKLHVSEMTDMPDPGDFFKLVVFLAEKFTKKWQAPAYVLKLNNNVYKLENDPMHVGHIHMHVMPRHVDGVLRNL</sequence>
<dbReference type="EMBL" id="MNUK01000057">
    <property type="protein sequence ID" value="OIN90938.1"/>
    <property type="molecule type" value="Genomic_DNA"/>
</dbReference>
<dbReference type="SUPFAM" id="SSF54197">
    <property type="entry name" value="HIT-like"/>
    <property type="match status" value="1"/>
</dbReference>
<dbReference type="PANTHER" id="PTHR46648:SF1">
    <property type="entry name" value="ADENOSINE 5'-MONOPHOSPHORAMIDASE HNT1"/>
    <property type="match status" value="1"/>
</dbReference>
<dbReference type="GO" id="GO:0009117">
    <property type="term" value="P:nucleotide metabolic process"/>
    <property type="evidence" value="ECO:0007669"/>
    <property type="project" value="TreeGrafter"/>
</dbReference>
<dbReference type="Gene3D" id="3.30.428.10">
    <property type="entry name" value="HIT-like"/>
    <property type="match status" value="1"/>
</dbReference>
<dbReference type="AlphaFoldDB" id="A0A1J4RWX2"/>
<proteinExistence type="predicted"/>
<accession>A0A1J4RWX2</accession>
<dbReference type="GO" id="GO:0003824">
    <property type="term" value="F:catalytic activity"/>
    <property type="evidence" value="ECO:0007669"/>
    <property type="project" value="InterPro"/>
</dbReference>
<dbReference type="InterPro" id="IPR036265">
    <property type="entry name" value="HIT-like_sf"/>
</dbReference>
<evidence type="ECO:0000313" key="5">
    <source>
        <dbReference type="EMBL" id="OIN90938.1"/>
    </source>
</evidence>
<evidence type="ECO:0000256" key="1">
    <source>
        <dbReference type="PIRSR" id="PIRSR601310-1"/>
    </source>
</evidence>
<evidence type="ECO:0000259" key="4">
    <source>
        <dbReference type="PROSITE" id="PS51084"/>
    </source>
</evidence>
<dbReference type="Pfam" id="PF01230">
    <property type="entry name" value="HIT"/>
    <property type="match status" value="1"/>
</dbReference>
<evidence type="ECO:0000256" key="3">
    <source>
        <dbReference type="PROSITE-ProRule" id="PRU00464"/>
    </source>
</evidence>
<feature type="domain" description="HIT" evidence="4">
    <location>
        <begin position="6"/>
        <end position="117"/>
    </location>
</feature>